<evidence type="ECO:0000313" key="10">
    <source>
        <dbReference type="Proteomes" id="UP001201812"/>
    </source>
</evidence>
<dbReference type="FunFam" id="3.40.50.920:FF:000001">
    <property type="entry name" value="Pyruvate dehydrogenase E1 beta subunit"/>
    <property type="match status" value="1"/>
</dbReference>
<dbReference type="Pfam" id="PF02780">
    <property type="entry name" value="Transketolase_C"/>
    <property type="match status" value="1"/>
</dbReference>
<evidence type="ECO:0000256" key="7">
    <source>
        <dbReference type="RuleBase" id="RU364074"/>
    </source>
</evidence>
<protein>
    <recommendedName>
        <fullName evidence="7">Pyruvate dehydrogenase E1 component subunit beta</fullName>
        <ecNumber evidence="7">1.2.4.1</ecNumber>
    </recommendedName>
</protein>
<gene>
    <name evidence="9" type="ORF">DdX_12409</name>
</gene>
<evidence type="ECO:0000256" key="2">
    <source>
        <dbReference type="ARBA" id="ARBA00004173"/>
    </source>
</evidence>
<organism evidence="9 10">
    <name type="scientific">Ditylenchus destructor</name>
    <dbReference type="NCBI Taxonomy" id="166010"/>
    <lineage>
        <taxon>Eukaryota</taxon>
        <taxon>Metazoa</taxon>
        <taxon>Ecdysozoa</taxon>
        <taxon>Nematoda</taxon>
        <taxon>Chromadorea</taxon>
        <taxon>Rhabditida</taxon>
        <taxon>Tylenchina</taxon>
        <taxon>Tylenchomorpha</taxon>
        <taxon>Sphaerularioidea</taxon>
        <taxon>Anguinidae</taxon>
        <taxon>Anguininae</taxon>
        <taxon>Ditylenchus</taxon>
    </lineage>
</organism>
<feature type="domain" description="Transketolase-like pyrimidine-binding" evidence="8">
    <location>
        <begin position="5"/>
        <end position="180"/>
    </location>
</feature>
<sequence length="337" mass="36510">MAQMVSVRDVIIQAMDEEMTRDDKVFLLGEEVGRAGGKNGTSRGLWEKYGDRRVMDTPISEMGFSGMAVGAAFAGLRPICEYMTFNFALQSIDHIINSAAKTFYMSAGMINVPIVFRGPNGINTGVAAQHTQDFSSWYAQCPGLKVLAPYNSEDNKGLLKAAIRDDNPVVFLENEILYDVSFPMSSEAMSPDFVIPIGKAKIERTGSDVTLVAYSMGVQHALKAAEVLEQEGISAEVINLRTLRPLDFDTIRVSALKTGRVVTVGTGWPFAGIGAEICAQLVESDVWSKLKAPVYRVTGVDVPTPYTQTLETLAFPNADHVVKSARKAMKASGPGAK</sequence>
<keyword evidence="4 7" id="KW-0786">Thiamine pyrophosphate</keyword>
<comment type="cofactor">
    <cofactor evidence="1 7">
        <name>thiamine diphosphate</name>
        <dbReference type="ChEBI" id="CHEBI:58937"/>
    </cofactor>
</comment>
<dbReference type="InterPro" id="IPR005475">
    <property type="entry name" value="Transketolase-like_Pyr-bd"/>
</dbReference>
<evidence type="ECO:0000256" key="4">
    <source>
        <dbReference type="ARBA" id="ARBA00023052"/>
    </source>
</evidence>
<keyword evidence="10" id="KW-1185">Reference proteome</keyword>
<dbReference type="EC" id="1.2.4.1" evidence="7"/>
<dbReference type="Gene3D" id="3.40.50.920">
    <property type="match status" value="1"/>
</dbReference>
<keyword evidence="6 7" id="KW-0670">Pyruvate</keyword>
<dbReference type="Proteomes" id="UP001201812">
    <property type="component" value="Unassembled WGS sequence"/>
</dbReference>
<dbReference type="SUPFAM" id="SSF52922">
    <property type="entry name" value="TK C-terminal domain-like"/>
    <property type="match status" value="1"/>
</dbReference>
<dbReference type="GO" id="GO:0004739">
    <property type="term" value="F:pyruvate dehydrogenase (acetyl-transferring) activity"/>
    <property type="evidence" value="ECO:0007669"/>
    <property type="project" value="UniProtKB-UniRule"/>
</dbReference>
<evidence type="ECO:0000256" key="5">
    <source>
        <dbReference type="ARBA" id="ARBA00023128"/>
    </source>
</evidence>
<keyword evidence="5" id="KW-0496">Mitochondrion</keyword>
<comment type="catalytic activity">
    <reaction evidence="7">
        <text>N(6)-[(R)-lipoyl]-L-lysyl-[protein] + pyruvate + H(+) = N(6)-[(R)-S(8)-acetyldihydrolipoyl]-L-lysyl-[protein] + CO2</text>
        <dbReference type="Rhea" id="RHEA:19189"/>
        <dbReference type="Rhea" id="RHEA-COMP:10474"/>
        <dbReference type="Rhea" id="RHEA-COMP:10478"/>
        <dbReference type="ChEBI" id="CHEBI:15361"/>
        <dbReference type="ChEBI" id="CHEBI:15378"/>
        <dbReference type="ChEBI" id="CHEBI:16526"/>
        <dbReference type="ChEBI" id="CHEBI:83099"/>
        <dbReference type="ChEBI" id="CHEBI:83111"/>
        <dbReference type="EC" id="1.2.4.1"/>
    </reaction>
</comment>
<reference evidence="9" key="1">
    <citation type="submission" date="2022-01" db="EMBL/GenBank/DDBJ databases">
        <title>Genome Sequence Resource for Two Populations of Ditylenchus destructor, the Migratory Endoparasitic Phytonematode.</title>
        <authorList>
            <person name="Zhang H."/>
            <person name="Lin R."/>
            <person name="Xie B."/>
        </authorList>
    </citation>
    <scope>NUCLEOTIDE SEQUENCE</scope>
    <source>
        <strain evidence="9">BazhouSP</strain>
    </source>
</reference>
<evidence type="ECO:0000256" key="6">
    <source>
        <dbReference type="ARBA" id="ARBA00023317"/>
    </source>
</evidence>
<dbReference type="Pfam" id="PF02779">
    <property type="entry name" value="Transket_pyr"/>
    <property type="match status" value="1"/>
</dbReference>
<dbReference type="NCBIfam" id="NF006667">
    <property type="entry name" value="PRK09212.1"/>
    <property type="match status" value="1"/>
</dbReference>
<name>A0AAD4QXE9_9BILA</name>
<dbReference type="SMART" id="SM00861">
    <property type="entry name" value="Transket_pyr"/>
    <property type="match status" value="1"/>
</dbReference>
<proteinExistence type="predicted"/>
<evidence type="ECO:0000313" key="9">
    <source>
        <dbReference type="EMBL" id="KAI1707572.1"/>
    </source>
</evidence>
<dbReference type="PANTHER" id="PTHR11624:SF96">
    <property type="entry name" value="PYRUVATE DEHYDROGENASE E1 COMPONENT SUBUNIT BETA, MITOCHONDRIAL"/>
    <property type="match status" value="1"/>
</dbReference>
<dbReference type="Gene3D" id="3.40.50.970">
    <property type="match status" value="1"/>
</dbReference>
<dbReference type="InterPro" id="IPR029061">
    <property type="entry name" value="THDP-binding"/>
</dbReference>
<dbReference type="GO" id="GO:0005739">
    <property type="term" value="C:mitochondrion"/>
    <property type="evidence" value="ECO:0007669"/>
    <property type="project" value="UniProtKB-SubCell"/>
</dbReference>
<dbReference type="NCBIfam" id="NF008854">
    <property type="entry name" value="PRK11892.1"/>
    <property type="match status" value="1"/>
</dbReference>
<dbReference type="AlphaFoldDB" id="A0AAD4QXE9"/>
<evidence type="ECO:0000256" key="3">
    <source>
        <dbReference type="ARBA" id="ARBA00023002"/>
    </source>
</evidence>
<dbReference type="EMBL" id="JAKKPZ010000040">
    <property type="protein sequence ID" value="KAI1707572.1"/>
    <property type="molecule type" value="Genomic_DNA"/>
</dbReference>
<dbReference type="InterPro" id="IPR009014">
    <property type="entry name" value="Transketo_C/PFOR_II"/>
</dbReference>
<evidence type="ECO:0000256" key="1">
    <source>
        <dbReference type="ARBA" id="ARBA00001964"/>
    </source>
</evidence>
<dbReference type="GO" id="GO:0006086">
    <property type="term" value="P:pyruvate decarboxylation to acetyl-CoA"/>
    <property type="evidence" value="ECO:0007669"/>
    <property type="project" value="InterPro"/>
</dbReference>
<dbReference type="CDD" id="cd07036">
    <property type="entry name" value="TPP_PYR_E1-PDHc-beta_like"/>
    <property type="match status" value="1"/>
</dbReference>
<comment type="subcellular location">
    <subcellularLocation>
        <location evidence="2">Mitochondrion</location>
    </subcellularLocation>
</comment>
<evidence type="ECO:0000259" key="8">
    <source>
        <dbReference type="SMART" id="SM00861"/>
    </source>
</evidence>
<dbReference type="InterPro" id="IPR033248">
    <property type="entry name" value="Transketolase_C"/>
</dbReference>
<accession>A0AAD4QXE9</accession>
<comment type="function">
    <text evidence="7">The pyruvate dehydrogenase complex catalyzes the overall conversion of pyruvate to acetyl-CoA and CO2.</text>
</comment>
<dbReference type="SUPFAM" id="SSF52518">
    <property type="entry name" value="Thiamin diphosphate-binding fold (THDP-binding)"/>
    <property type="match status" value="1"/>
</dbReference>
<keyword evidence="3 7" id="KW-0560">Oxidoreductase</keyword>
<comment type="caution">
    <text evidence="9">The sequence shown here is derived from an EMBL/GenBank/DDBJ whole genome shotgun (WGS) entry which is preliminary data.</text>
</comment>
<dbReference type="FunFam" id="3.40.50.970:FF:000001">
    <property type="entry name" value="Pyruvate dehydrogenase E1 beta subunit"/>
    <property type="match status" value="1"/>
</dbReference>
<dbReference type="PANTHER" id="PTHR11624">
    <property type="entry name" value="DEHYDROGENASE RELATED"/>
    <property type="match status" value="1"/>
</dbReference>
<dbReference type="InterPro" id="IPR027110">
    <property type="entry name" value="PDHB_mito-type"/>
</dbReference>